<dbReference type="STRING" id="70667.A0A3P7EM26"/>
<dbReference type="Pfam" id="PF00651">
    <property type="entry name" value="BTB"/>
    <property type="match status" value="1"/>
</dbReference>
<dbReference type="AlphaFoldDB" id="A0A3P7EM26"/>
<keyword evidence="1" id="KW-0217">Developmental protein</keyword>
<dbReference type="Gene3D" id="3.30.710.10">
    <property type="entry name" value="Potassium Channel Kv1.1, Chain A"/>
    <property type="match status" value="1"/>
</dbReference>
<proteinExistence type="predicted"/>
<accession>A0A3P7EM26</accession>
<keyword evidence="5" id="KW-1185">Reference proteome</keyword>
<evidence type="ECO:0000256" key="2">
    <source>
        <dbReference type="SAM" id="MobiDB-lite"/>
    </source>
</evidence>
<protein>
    <recommendedName>
        <fullName evidence="3">BTB domain-containing protein</fullName>
    </recommendedName>
</protein>
<feature type="compositionally biased region" description="Low complexity" evidence="2">
    <location>
        <begin position="367"/>
        <end position="388"/>
    </location>
</feature>
<organism evidence="4 5">
    <name type="scientific">Schistocephalus solidus</name>
    <name type="common">Tapeworm</name>
    <dbReference type="NCBI Taxonomy" id="70667"/>
    <lineage>
        <taxon>Eukaryota</taxon>
        <taxon>Metazoa</taxon>
        <taxon>Spiralia</taxon>
        <taxon>Lophotrochozoa</taxon>
        <taxon>Platyhelminthes</taxon>
        <taxon>Cestoda</taxon>
        <taxon>Eucestoda</taxon>
        <taxon>Diphyllobothriidea</taxon>
        <taxon>Diphyllobothriidae</taxon>
        <taxon>Schistocephalus</taxon>
    </lineage>
</organism>
<dbReference type="OrthoDB" id="6359943at2759"/>
<gene>
    <name evidence="4" type="ORF">SSLN_LOCUS13506</name>
</gene>
<evidence type="ECO:0000313" key="4">
    <source>
        <dbReference type="EMBL" id="VDL99891.1"/>
    </source>
</evidence>
<dbReference type="PANTHER" id="PTHR23231:SF17">
    <property type="entry name" value="BTB DOMAIN-CONTAINING PROTEIN"/>
    <property type="match status" value="1"/>
</dbReference>
<feature type="domain" description="BTB" evidence="3">
    <location>
        <begin position="23"/>
        <end position="100"/>
    </location>
</feature>
<dbReference type="InterPro" id="IPR011333">
    <property type="entry name" value="SKP1/BTB/POZ_sf"/>
</dbReference>
<sequence>MGYEWLLHRIYIKQVCFTPKFPSPFFAAMLDGGWKESDCNRIELELSDPAITKHALDVVFGSFYCDCVSLTDQTVLNILAAATWFHLEDIRQSCNDFLKREIRISLMQTVVSHPRLVVIQLEQDVFICLLKWMYLQHNPDTQYCPASDLLKQAYEYYTTVKPNFLASPEGAPYAAAFRGVRWEHVVTIYKATHRMIQDRIVPEGKSLNAYWLASAFQRQWLQILSTHESQSSSRDPSVTAHVVPPSSTTNASSILPGVHLPHVGTLTFLPDLPGPPENLPHDVFWRVSERCGRRMLNGEATCSWRWTGFHFGLDVLIKYRRRSLIALFFRIFYVIRLTDAASSEGSVCRSREHRLMICMTVISNDCSLSSGASDSSSDSCSESYDSSSPARTPDSGEGGADGRHRPSRAKSCTSGVLTLRLTENSLQEVLRLPEGFRFPAVVSANILRYDPVSLPGEPLPQGTTAVAPTSSA</sequence>
<dbReference type="InterPro" id="IPR000210">
    <property type="entry name" value="BTB/POZ_dom"/>
</dbReference>
<evidence type="ECO:0000259" key="3">
    <source>
        <dbReference type="Pfam" id="PF00651"/>
    </source>
</evidence>
<evidence type="ECO:0000313" key="5">
    <source>
        <dbReference type="Proteomes" id="UP000275846"/>
    </source>
</evidence>
<feature type="region of interest" description="Disordered" evidence="2">
    <location>
        <begin position="230"/>
        <end position="250"/>
    </location>
</feature>
<dbReference type="PANTHER" id="PTHR23231">
    <property type="entry name" value="GERM CELL-LESS PROTEIN"/>
    <property type="match status" value="1"/>
</dbReference>
<dbReference type="EMBL" id="UYSU01038141">
    <property type="protein sequence ID" value="VDL99891.1"/>
    <property type="molecule type" value="Genomic_DNA"/>
</dbReference>
<dbReference type="InterPro" id="IPR043380">
    <property type="entry name" value="Gcl-like"/>
</dbReference>
<dbReference type="Proteomes" id="UP000275846">
    <property type="component" value="Unassembled WGS sequence"/>
</dbReference>
<dbReference type="SUPFAM" id="SSF54695">
    <property type="entry name" value="POZ domain"/>
    <property type="match status" value="1"/>
</dbReference>
<evidence type="ECO:0000256" key="1">
    <source>
        <dbReference type="ARBA" id="ARBA00022473"/>
    </source>
</evidence>
<dbReference type="GO" id="GO:0007281">
    <property type="term" value="P:germ cell development"/>
    <property type="evidence" value="ECO:0007669"/>
    <property type="project" value="InterPro"/>
</dbReference>
<name>A0A3P7EM26_SCHSO</name>
<feature type="region of interest" description="Disordered" evidence="2">
    <location>
        <begin position="367"/>
        <end position="411"/>
    </location>
</feature>
<reference evidence="4 5" key="1">
    <citation type="submission" date="2018-11" db="EMBL/GenBank/DDBJ databases">
        <authorList>
            <consortium name="Pathogen Informatics"/>
        </authorList>
    </citation>
    <scope>NUCLEOTIDE SEQUENCE [LARGE SCALE GENOMIC DNA]</scope>
    <source>
        <strain evidence="4 5">NST_G2</strain>
    </source>
</reference>